<accession>A0A543D4E8</accession>
<dbReference type="Gene3D" id="3.40.630.30">
    <property type="match status" value="1"/>
</dbReference>
<name>A0A543D4E8_9PSEU</name>
<proteinExistence type="predicted"/>
<dbReference type="PANTHER" id="PTHR43233">
    <property type="entry name" value="FAMILY N-ACETYLTRANSFERASE, PUTATIVE (AFU_ORTHOLOGUE AFUA_6G03350)-RELATED"/>
    <property type="match status" value="1"/>
</dbReference>
<dbReference type="InterPro" id="IPR016181">
    <property type="entry name" value="Acyl_CoA_acyltransferase"/>
</dbReference>
<dbReference type="CDD" id="cd04301">
    <property type="entry name" value="NAT_SF"/>
    <property type="match status" value="1"/>
</dbReference>
<dbReference type="EMBL" id="VFPA01000005">
    <property type="protein sequence ID" value="TQM04203.1"/>
    <property type="molecule type" value="Genomic_DNA"/>
</dbReference>
<dbReference type="InterPro" id="IPR000182">
    <property type="entry name" value="GNAT_dom"/>
</dbReference>
<evidence type="ECO:0000259" key="1">
    <source>
        <dbReference type="PROSITE" id="PS51186"/>
    </source>
</evidence>
<evidence type="ECO:0000313" key="2">
    <source>
        <dbReference type="EMBL" id="TQM04203.1"/>
    </source>
</evidence>
<keyword evidence="3" id="KW-1185">Reference proteome</keyword>
<dbReference type="Pfam" id="PF00583">
    <property type="entry name" value="Acetyltransf_1"/>
    <property type="match status" value="1"/>
</dbReference>
<sequence length="147" mass="15793">MPPAVEITDDPARIDVDLVHRELAASYWSPGVPLAVVEAAIAGSECFSAHRDGRQVGFARLVTDGATFGWVSDVFVVEQARGAGVGRALVAAVVERARHYGLRRVMLATRDAHEVYRPFGFTEPPAGLLMQRTVADPYAAPPAPGER</sequence>
<dbReference type="SUPFAM" id="SSF55729">
    <property type="entry name" value="Acyl-CoA N-acyltransferases (Nat)"/>
    <property type="match status" value="1"/>
</dbReference>
<dbReference type="InterPro" id="IPR053144">
    <property type="entry name" value="Acetyltransferase_Butenolide"/>
</dbReference>
<dbReference type="GO" id="GO:0016747">
    <property type="term" value="F:acyltransferase activity, transferring groups other than amino-acyl groups"/>
    <property type="evidence" value="ECO:0007669"/>
    <property type="project" value="InterPro"/>
</dbReference>
<protein>
    <submittedName>
        <fullName evidence="2">Acetyltransferase (GNAT) family protein</fullName>
    </submittedName>
</protein>
<comment type="caution">
    <text evidence="2">The sequence shown here is derived from an EMBL/GenBank/DDBJ whole genome shotgun (WGS) entry which is preliminary data.</text>
</comment>
<dbReference type="PANTHER" id="PTHR43233:SF1">
    <property type="entry name" value="FAMILY N-ACETYLTRANSFERASE, PUTATIVE (AFU_ORTHOLOGUE AFUA_6G03350)-RELATED"/>
    <property type="match status" value="1"/>
</dbReference>
<gene>
    <name evidence="2" type="ORF">FB558_7234</name>
</gene>
<reference evidence="2 3" key="1">
    <citation type="submission" date="2019-06" db="EMBL/GenBank/DDBJ databases">
        <title>Sequencing the genomes of 1000 actinobacteria strains.</title>
        <authorList>
            <person name="Klenk H.-P."/>
        </authorList>
    </citation>
    <scope>NUCLEOTIDE SEQUENCE [LARGE SCALE GENOMIC DNA]</scope>
    <source>
        <strain evidence="2 3">DSM 45301</strain>
    </source>
</reference>
<feature type="domain" description="N-acetyltransferase" evidence="1">
    <location>
        <begin position="5"/>
        <end position="144"/>
    </location>
</feature>
<dbReference type="OrthoDB" id="3216107at2"/>
<evidence type="ECO:0000313" key="3">
    <source>
        <dbReference type="Proteomes" id="UP000315677"/>
    </source>
</evidence>
<dbReference type="AlphaFoldDB" id="A0A543D4E8"/>
<dbReference type="RefSeq" id="WP_142061383.1">
    <property type="nucleotide sequence ID" value="NZ_VFPA01000005.1"/>
</dbReference>
<keyword evidence="2" id="KW-0808">Transferase</keyword>
<dbReference type="PROSITE" id="PS51186">
    <property type="entry name" value="GNAT"/>
    <property type="match status" value="1"/>
</dbReference>
<organism evidence="2 3">
    <name type="scientific">Pseudonocardia kunmingensis</name>
    <dbReference type="NCBI Taxonomy" id="630975"/>
    <lineage>
        <taxon>Bacteria</taxon>
        <taxon>Bacillati</taxon>
        <taxon>Actinomycetota</taxon>
        <taxon>Actinomycetes</taxon>
        <taxon>Pseudonocardiales</taxon>
        <taxon>Pseudonocardiaceae</taxon>
        <taxon>Pseudonocardia</taxon>
    </lineage>
</organism>
<dbReference type="Proteomes" id="UP000315677">
    <property type="component" value="Unassembled WGS sequence"/>
</dbReference>